<dbReference type="InterPro" id="IPR051534">
    <property type="entry name" value="CBASS_pafABC_assoc_protein"/>
</dbReference>
<evidence type="ECO:0000313" key="5">
    <source>
        <dbReference type="Proteomes" id="UP000644147"/>
    </source>
</evidence>
<keyword evidence="1" id="KW-0805">Transcription regulation</keyword>
<name>A0ABS1C434_9BACT</name>
<dbReference type="PANTHER" id="PTHR34580">
    <property type="match status" value="1"/>
</dbReference>
<dbReference type="EMBL" id="JAEHFX010000007">
    <property type="protein sequence ID" value="MBK0404078.1"/>
    <property type="molecule type" value="Genomic_DNA"/>
</dbReference>
<dbReference type="InterPro" id="IPR036390">
    <property type="entry name" value="WH_DNA-bd_sf"/>
</dbReference>
<dbReference type="InterPro" id="IPR013196">
    <property type="entry name" value="HTH_11"/>
</dbReference>
<keyword evidence="5" id="KW-1185">Reference proteome</keyword>
<gene>
    <name evidence="4" type="ORF">I5M27_13870</name>
</gene>
<dbReference type="PANTHER" id="PTHR34580:SF3">
    <property type="entry name" value="PROTEIN PAFB"/>
    <property type="match status" value="1"/>
</dbReference>
<evidence type="ECO:0000259" key="3">
    <source>
        <dbReference type="PROSITE" id="PS51000"/>
    </source>
</evidence>
<dbReference type="Pfam" id="PF13280">
    <property type="entry name" value="WYL"/>
    <property type="match status" value="1"/>
</dbReference>
<evidence type="ECO:0000256" key="2">
    <source>
        <dbReference type="ARBA" id="ARBA00023163"/>
    </source>
</evidence>
<proteinExistence type="predicted"/>
<organism evidence="4 5">
    <name type="scientific">Adhaeribacter terrigena</name>
    <dbReference type="NCBI Taxonomy" id="2793070"/>
    <lineage>
        <taxon>Bacteria</taxon>
        <taxon>Pseudomonadati</taxon>
        <taxon>Bacteroidota</taxon>
        <taxon>Cytophagia</taxon>
        <taxon>Cytophagales</taxon>
        <taxon>Hymenobacteraceae</taxon>
        <taxon>Adhaeribacter</taxon>
    </lineage>
</organism>
<sequence>MDTETLNRFDRIVAIFIHLQSGRVVKAQELADRFEVSLRTIYRDIKSLEASGVPVAGEAGVGYSLLEGYRLPPVMFTPEEASSFVAAEKLMQKFSDKSLGASFESAVFKVKSVLRANTKDQIAALETQVWVNNSGKVFNENTPDALSLIMISIAEKKQVALEYKSLYSEEASNRIIEPVGLFNEHNRWYIFAYCHLRQSYRQFRTDRMIGLKRTDKPFTQQHDNVADFRKQREMPEGETEVVIKVQKEFARFMESGRKYYGFVSENILADAVEMTFKTGSCTEGLARYYLMFGDCAEIISPESFREKVSELLEKATANLKFPTLELVG</sequence>
<comment type="caution">
    <text evidence="4">The sequence shown here is derived from an EMBL/GenBank/DDBJ whole genome shotgun (WGS) entry which is preliminary data.</text>
</comment>
<dbReference type="InterPro" id="IPR036388">
    <property type="entry name" value="WH-like_DNA-bd_sf"/>
</dbReference>
<dbReference type="Proteomes" id="UP000644147">
    <property type="component" value="Unassembled WGS sequence"/>
</dbReference>
<accession>A0ABS1C434</accession>
<dbReference type="PROSITE" id="PS51000">
    <property type="entry name" value="HTH_DEOR_2"/>
    <property type="match status" value="1"/>
</dbReference>
<evidence type="ECO:0000256" key="1">
    <source>
        <dbReference type="ARBA" id="ARBA00023015"/>
    </source>
</evidence>
<dbReference type="SUPFAM" id="SSF46785">
    <property type="entry name" value="Winged helix' DNA-binding domain"/>
    <property type="match status" value="1"/>
</dbReference>
<dbReference type="RefSeq" id="WP_200506916.1">
    <property type="nucleotide sequence ID" value="NZ_JAEHFX010000007.1"/>
</dbReference>
<dbReference type="InterPro" id="IPR001034">
    <property type="entry name" value="DeoR_HTH"/>
</dbReference>
<protein>
    <submittedName>
        <fullName evidence="4">YafY family transcriptional regulator</fullName>
    </submittedName>
</protein>
<keyword evidence="2" id="KW-0804">Transcription</keyword>
<feature type="domain" description="HTH deoR-type" evidence="3">
    <location>
        <begin position="8"/>
        <end position="63"/>
    </location>
</feature>
<dbReference type="PIRSF" id="PIRSF016838">
    <property type="entry name" value="PafC"/>
    <property type="match status" value="1"/>
</dbReference>
<evidence type="ECO:0000313" key="4">
    <source>
        <dbReference type="EMBL" id="MBK0404078.1"/>
    </source>
</evidence>
<dbReference type="Gene3D" id="1.10.10.10">
    <property type="entry name" value="Winged helix-like DNA-binding domain superfamily/Winged helix DNA-binding domain"/>
    <property type="match status" value="1"/>
</dbReference>
<dbReference type="InterPro" id="IPR026881">
    <property type="entry name" value="WYL_dom"/>
</dbReference>
<dbReference type="Pfam" id="PF08279">
    <property type="entry name" value="HTH_11"/>
    <property type="match status" value="1"/>
</dbReference>
<dbReference type="InterPro" id="IPR028349">
    <property type="entry name" value="PafC-like"/>
</dbReference>
<dbReference type="PROSITE" id="PS52050">
    <property type="entry name" value="WYL"/>
    <property type="match status" value="1"/>
</dbReference>
<reference evidence="4 5" key="1">
    <citation type="submission" date="2020-12" db="EMBL/GenBank/DDBJ databases">
        <title>Bacterial novel species Adhaeribacter sp. BT258 isolated from soil.</title>
        <authorList>
            <person name="Jung H.-Y."/>
        </authorList>
    </citation>
    <scope>NUCLEOTIDE SEQUENCE [LARGE SCALE GENOMIC DNA]</scope>
    <source>
        <strain evidence="4 5">BT258</strain>
    </source>
</reference>